<dbReference type="GO" id="GO:0004519">
    <property type="term" value="F:endonuclease activity"/>
    <property type="evidence" value="ECO:0007669"/>
    <property type="project" value="UniProtKB-KW"/>
</dbReference>
<keyword evidence="2" id="KW-0540">Nuclease</keyword>
<dbReference type="OrthoDB" id="1074132at2"/>
<sequence length="377" mass="41052">MRKRIIAAVLCSVLMLAGCGSADTASEEKSSIEPNIEQEVQSLNFSGLGDVKLLQYVEDSVGATIDNELDDDYRIESVSASYVSKEYLEELEYNSKENVYFGYTLSELDEQFQGERYVFTLDDDGKTKVEAFQAYDDTFNKAVQNIAIGTGVIFVAATVSVLTAGTSTAVSVVFAASAKSATSVALSSGVLGGAFEGAMTYIQTGDINDSLKAAASSGSEAFKWGAIGGVITGGASKALTYPKANPSIPTWRQSEQKALWKYGGKEQVAYLNGKEVEYNKSGATRPDVVRAVSGHKEAIEVKRCDIVNNSTRSQCIMKLEKQIKDRMINLPPPQMTQRVVIDIQGRNYDDDLVSTNIQKIRDKLNKIYPNIPIEILM</sequence>
<comment type="caution">
    <text evidence="2">The sequence shown here is derived from an EMBL/GenBank/DDBJ whole genome shotgun (WGS) entry which is preliminary data.</text>
</comment>
<keyword evidence="2" id="KW-0378">Hydrolase</keyword>
<evidence type="ECO:0000256" key="1">
    <source>
        <dbReference type="SAM" id="SignalP"/>
    </source>
</evidence>
<feature type="chain" id="PRO_5013102540" evidence="1">
    <location>
        <begin position="23"/>
        <end position="377"/>
    </location>
</feature>
<evidence type="ECO:0000313" key="3">
    <source>
        <dbReference type="Proteomes" id="UP000216352"/>
    </source>
</evidence>
<dbReference type="PROSITE" id="PS51257">
    <property type="entry name" value="PROKAR_LIPOPROTEIN"/>
    <property type="match status" value="1"/>
</dbReference>
<gene>
    <name evidence="2" type="ORF">BLEM_2053</name>
</gene>
<keyword evidence="3" id="KW-1185">Reference proteome</keyword>
<accession>A0A261FMB8</accession>
<proteinExistence type="predicted"/>
<dbReference type="RefSeq" id="WP_143148017.1">
    <property type="nucleotide sequence ID" value="NZ_BDIS01000031.1"/>
</dbReference>
<organism evidence="2 3">
    <name type="scientific">Bifidobacterium lemurum</name>
    <dbReference type="NCBI Taxonomy" id="1603886"/>
    <lineage>
        <taxon>Bacteria</taxon>
        <taxon>Bacillati</taxon>
        <taxon>Actinomycetota</taxon>
        <taxon>Actinomycetes</taxon>
        <taxon>Bifidobacteriales</taxon>
        <taxon>Bifidobacteriaceae</taxon>
        <taxon>Bifidobacterium</taxon>
    </lineage>
</organism>
<reference evidence="2 3" key="1">
    <citation type="journal article" date="2017" name="BMC Genomics">
        <title>Comparative genomic and phylogenomic analyses of the Bifidobacteriaceae family.</title>
        <authorList>
            <person name="Lugli G.A."/>
            <person name="Milani C."/>
            <person name="Turroni F."/>
            <person name="Duranti S."/>
            <person name="Mancabelli L."/>
            <person name="Mangifesta M."/>
            <person name="Ferrario C."/>
            <person name="Modesto M."/>
            <person name="Mattarelli P."/>
            <person name="Jiri K."/>
            <person name="van Sinderen D."/>
            <person name="Ventura M."/>
        </authorList>
    </citation>
    <scope>NUCLEOTIDE SEQUENCE [LARGE SCALE GENOMIC DNA]</scope>
    <source>
        <strain evidence="2 3">DSM 28807</strain>
    </source>
</reference>
<keyword evidence="2" id="KW-0255">Endonuclease</keyword>
<feature type="signal peptide" evidence="1">
    <location>
        <begin position="1"/>
        <end position="22"/>
    </location>
</feature>
<evidence type="ECO:0000313" key="2">
    <source>
        <dbReference type="EMBL" id="OZG60113.1"/>
    </source>
</evidence>
<protein>
    <submittedName>
        <fullName evidence="2">Endonuclease VII</fullName>
    </submittedName>
</protein>
<dbReference type="AlphaFoldDB" id="A0A261FMB8"/>
<dbReference type="EMBL" id="MWWX01000018">
    <property type="protein sequence ID" value="OZG60113.1"/>
    <property type="molecule type" value="Genomic_DNA"/>
</dbReference>
<keyword evidence="1" id="KW-0732">Signal</keyword>
<dbReference type="Proteomes" id="UP000216352">
    <property type="component" value="Unassembled WGS sequence"/>
</dbReference>
<name>A0A261FMB8_9BIFI</name>
<dbReference type="STRING" id="1603886.GCA_001895165_02189"/>